<evidence type="ECO:0000313" key="2">
    <source>
        <dbReference type="EMBL" id="EST52348.1"/>
    </source>
</evidence>
<dbReference type="OrthoDB" id="2354281at2"/>
<dbReference type="InterPro" id="IPR029068">
    <property type="entry name" value="Glyas_Bleomycin-R_OHBP_Dase"/>
</dbReference>
<sequence length="118" mass="13540">MSRNIMNRIGTVFIPVSNIEKAKAWYCKLLDLPETGEILYGHLYCLPMEGDTGLVLDSKIYDPESRRNTPLFHFNCDDIELAYQHLQEKGVELLTGVENGHWFNFTDPDGNVLMVCRC</sequence>
<comment type="caution">
    <text evidence="2">The sequence shown here is derived from an EMBL/GenBank/DDBJ whole genome shotgun (WGS) entry which is preliminary data.</text>
</comment>
<dbReference type="eggNOG" id="COG0346">
    <property type="taxonomic scope" value="Bacteria"/>
</dbReference>
<evidence type="ECO:0000313" key="3">
    <source>
        <dbReference type="Proteomes" id="UP000017973"/>
    </source>
</evidence>
<organism evidence="2 3">
    <name type="scientific">Brevibacillus panacihumi W25</name>
    <dbReference type="NCBI Taxonomy" id="1408254"/>
    <lineage>
        <taxon>Bacteria</taxon>
        <taxon>Bacillati</taxon>
        <taxon>Bacillota</taxon>
        <taxon>Bacilli</taxon>
        <taxon>Bacillales</taxon>
        <taxon>Paenibacillaceae</taxon>
        <taxon>Brevibacillus</taxon>
    </lineage>
</organism>
<feature type="domain" description="Glyoxalase/fosfomycin resistance/dioxygenase" evidence="1">
    <location>
        <begin position="8"/>
        <end position="114"/>
    </location>
</feature>
<evidence type="ECO:0000259" key="1">
    <source>
        <dbReference type="Pfam" id="PF00903"/>
    </source>
</evidence>
<dbReference type="Pfam" id="PF00903">
    <property type="entry name" value="Glyoxalase"/>
    <property type="match status" value="1"/>
</dbReference>
<protein>
    <submittedName>
        <fullName evidence="2">Glyoxalase</fullName>
    </submittedName>
</protein>
<dbReference type="Proteomes" id="UP000017973">
    <property type="component" value="Unassembled WGS sequence"/>
</dbReference>
<dbReference type="SUPFAM" id="SSF54593">
    <property type="entry name" value="Glyoxalase/Bleomycin resistance protein/Dihydroxybiphenyl dioxygenase"/>
    <property type="match status" value="1"/>
</dbReference>
<name>V6MAF8_9BACL</name>
<dbReference type="InterPro" id="IPR004360">
    <property type="entry name" value="Glyas_Fos-R_dOase_dom"/>
</dbReference>
<reference evidence="2 3" key="1">
    <citation type="journal article" date="2014" name="Genome Announc.">
        <title>Draft Genome Sequence of Brevibacillus panacihumi Strain W25, a Halotolerant Hydrocarbon-Degrading Bacterium.</title>
        <authorList>
            <person name="Wang X."/>
            <person name="Jin D."/>
            <person name="Zhou L."/>
            <person name="Wu L."/>
            <person name="An W."/>
            <person name="Chen Y."/>
            <person name="Zhao L."/>
        </authorList>
    </citation>
    <scope>NUCLEOTIDE SEQUENCE [LARGE SCALE GENOMIC DNA]</scope>
    <source>
        <strain evidence="2 3">W25</strain>
    </source>
</reference>
<dbReference type="HOGENOM" id="CLU_046006_14_2_9"/>
<accession>V6MAF8</accession>
<dbReference type="RefSeq" id="WP_023556940.1">
    <property type="nucleotide sequence ID" value="NZ_KI629785.1"/>
</dbReference>
<gene>
    <name evidence="2" type="ORF">T458_15290</name>
</gene>
<dbReference type="PATRIC" id="fig|1408254.3.peg.2991"/>
<dbReference type="Gene3D" id="3.10.180.10">
    <property type="entry name" value="2,3-Dihydroxybiphenyl 1,2-Dioxygenase, domain 1"/>
    <property type="match status" value="1"/>
</dbReference>
<dbReference type="STRING" id="1408254.T458_15290"/>
<proteinExistence type="predicted"/>
<dbReference type="AlphaFoldDB" id="V6MAF8"/>
<dbReference type="EMBL" id="AYJU01000017">
    <property type="protein sequence ID" value="EST52348.1"/>
    <property type="molecule type" value="Genomic_DNA"/>
</dbReference>
<keyword evidence="3" id="KW-1185">Reference proteome</keyword>